<feature type="compositionally biased region" description="Polar residues" evidence="6">
    <location>
        <begin position="111"/>
        <end position="138"/>
    </location>
</feature>
<feature type="compositionally biased region" description="Acidic residues" evidence="6">
    <location>
        <begin position="68"/>
        <end position="101"/>
    </location>
</feature>
<dbReference type="InterPro" id="IPR026182">
    <property type="entry name" value="ANAPC15"/>
</dbReference>
<comment type="caution">
    <text evidence="7">The sequence shown here is derived from an EMBL/GenBank/DDBJ whole genome shotgun (WGS) entry which is preliminary data.</text>
</comment>
<evidence type="ECO:0000256" key="3">
    <source>
        <dbReference type="ARBA" id="ARBA00022618"/>
    </source>
</evidence>
<protein>
    <recommendedName>
        <fullName evidence="9">Anaphase-promoting complex subunit 15</fullName>
    </recommendedName>
</protein>
<evidence type="ECO:0000256" key="6">
    <source>
        <dbReference type="SAM" id="MobiDB-lite"/>
    </source>
</evidence>
<gene>
    <name evidence="7" type="ORF">PUN28_013597</name>
</gene>
<evidence type="ECO:0000256" key="4">
    <source>
        <dbReference type="ARBA" id="ARBA00022776"/>
    </source>
</evidence>
<name>A0AAW2F283_9HYME</name>
<dbReference type="Pfam" id="PF15243">
    <property type="entry name" value="ANAPC15"/>
    <property type="match status" value="1"/>
</dbReference>
<comment type="pathway">
    <text evidence="1">Protein modification; protein ubiquitination.</text>
</comment>
<sequence>MSIRPLWPDLRPRLTDPLWFNADRPCDDESEVTALEAEHQAWRDHVRAQGYEHIPIGKTVSDFRGSEGDEEEEEEEEGEGEEEDESDTHEEEEEELDEIDMEVSYSHHHPQMSSPTDTVNTAPVSIRMVNTSNLTRYP</sequence>
<evidence type="ECO:0000313" key="7">
    <source>
        <dbReference type="EMBL" id="KAL0110064.1"/>
    </source>
</evidence>
<evidence type="ECO:0000256" key="1">
    <source>
        <dbReference type="ARBA" id="ARBA00004906"/>
    </source>
</evidence>
<reference evidence="7 8" key="1">
    <citation type="submission" date="2023-03" db="EMBL/GenBank/DDBJ databases">
        <title>High recombination rates correlate with genetic variation in Cardiocondyla obscurior ants.</title>
        <authorList>
            <person name="Errbii M."/>
        </authorList>
    </citation>
    <scope>NUCLEOTIDE SEQUENCE [LARGE SCALE GENOMIC DNA]</scope>
    <source>
        <strain evidence="7">Alpha-2009</strain>
        <tissue evidence="7">Whole body</tissue>
    </source>
</reference>
<dbReference type="EMBL" id="JADYXP020000014">
    <property type="protein sequence ID" value="KAL0110064.1"/>
    <property type="molecule type" value="Genomic_DNA"/>
</dbReference>
<keyword evidence="8" id="KW-1185">Reference proteome</keyword>
<keyword evidence="4" id="KW-0498">Mitosis</keyword>
<keyword evidence="3" id="KW-0132">Cell division</keyword>
<organism evidence="7 8">
    <name type="scientific">Cardiocondyla obscurior</name>
    <dbReference type="NCBI Taxonomy" id="286306"/>
    <lineage>
        <taxon>Eukaryota</taxon>
        <taxon>Metazoa</taxon>
        <taxon>Ecdysozoa</taxon>
        <taxon>Arthropoda</taxon>
        <taxon>Hexapoda</taxon>
        <taxon>Insecta</taxon>
        <taxon>Pterygota</taxon>
        <taxon>Neoptera</taxon>
        <taxon>Endopterygota</taxon>
        <taxon>Hymenoptera</taxon>
        <taxon>Apocrita</taxon>
        <taxon>Aculeata</taxon>
        <taxon>Formicoidea</taxon>
        <taxon>Formicidae</taxon>
        <taxon>Myrmicinae</taxon>
        <taxon>Cardiocondyla</taxon>
    </lineage>
</organism>
<dbReference type="PANTHER" id="PTHR22526:SF2">
    <property type="entry name" value="ANAPHASE PROMOTING COMPLEX C SUBUNIT 15, PSEUDOGENE-RELATED"/>
    <property type="match status" value="1"/>
</dbReference>
<evidence type="ECO:0000313" key="8">
    <source>
        <dbReference type="Proteomes" id="UP001430953"/>
    </source>
</evidence>
<dbReference type="AlphaFoldDB" id="A0AAW2F283"/>
<evidence type="ECO:0008006" key="9">
    <source>
        <dbReference type="Google" id="ProtNLM"/>
    </source>
</evidence>
<dbReference type="PANTHER" id="PTHR22526">
    <property type="entry name" value="ANAPHASE PROMOTING COMPLEX C SUBUNIT 15, PSEUDOGENE-RELATED"/>
    <property type="match status" value="1"/>
</dbReference>
<comment type="similarity">
    <text evidence="2">Belongs to the APC15 family.</text>
</comment>
<keyword evidence="5" id="KW-0131">Cell cycle</keyword>
<feature type="region of interest" description="Disordered" evidence="6">
    <location>
        <begin position="53"/>
        <end position="138"/>
    </location>
</feature>
<evidence type="ECO:0000256" key="2">
    <source>
        <dbReference type="ARBA" id="ARBA00009618"/>
    </source>
</evidence>
<proteinExistence type="inferred from homology"/>
<dbReference type="GO" id="GO:0005680">
    <property type="term" value="C:anaphase-promoting complex"/>
    <property type="evidence" value="ECO:0007669"/>
    <property type="project" value="InterPro"/>
</dbReference>
<dbReference type="GO" id="GO:0051301">
    <property type="term" value="P:cell division"/>
    <property type="evidence" value="ECO:0007669"/>
    <property type="project" value="UniProtKB-KW"/>
</dbReference>
<accession>A0AAW2F283</accession>
<dbReference type="GO" id="GO:0090266">
    <property type="term" value="P:regulation of mitotic cell cycle spindle assembly checkpoint"/>
    <property type="evidence" value="ECO:0007669"/>
    <property type="project" value="InterPro"/>
</dbReference>
<dbReference type="Proteomes" id="UP001430953">
    <property type="component" value="Unassembled WGS sequence"/>
</dbReference>
<evidence type="ECO:0000256" key="5">
    <source>
        <dbReference type="ARBA" id="ARBA00023306"/>
    </source>
</evidence>